<keyword evidence="4 7" id="KW-0560">Oxidoreductase</keyword>
<dbReference type="Pfam" id="PF00067">
    <property type="entry name" value="p450"/>
    <property type="match status" value="1"/>
</dbReference>
<dbReference type="PROSITE" id="PS00086">
    <property type="entry name" value="CYTOCHROME_P450"/>
    <property type="match status" value="1"/>
</dbReference>
<comment type="similarity">
    <text evidence="1 7">Belongs to the cytochrome P450 family.</text>
</comment>
<dbReference type="PRINTS" id="PR00463">
    <property type="entry name" value="EP450I"/>
</dbReference>
<dbReference type="InterPro" id="IPR001128">
    <property type="entry name" value="Cyt_P450"/>
</dbReference>
<evidence type="ECO:0000256" key="5">
    <source>
        <dbReference type="ARBA" id="ARBA00023004"/>
    </source>
</evidence>
<reference evidence="9" key="1">
    <citation type="journal article" date="2019" name="Int. J. Syst. Evol. Microbiol.">
        <title>The Global Catalogue of Microorganisms (GCM) 10K type strain sequencing project: providing services to taxonomists for standard genome sequencing and annotation.</title>
        <authorList>
            <consortium name="The Broad Institute Genomics Platform"/>
            <consortium name="The Broad Institute Genome Sequencing Center for Infectious Disease"/>
            <person name="Wu L."/>
            <person name="Ma J."/>
        </authorList>
    </citation>
    <scope>NUCLEOTIDE SEQUENCE [LARGE SCALE GENOMIC DNA]</scope>
    <source>
        <strain evidence="9">JCM 14718</strain>
    </source>
</reference>
<dbReference type="PANTHER" id="PTHR24291">
    <property type="entry name" value="CYTOCHROME P450 FAMILY 4"/>
    <property type="match status" value="1"/>
</dbReference>
<dbReference type="Proteomes" id="UP001500618">
    <property type="component" value="Unassembled WGS sequence"/>
</dbReference>
<dbReference type="Gene3D" id="1.10.630.10">
    <property type="entry name" value="Cytochrome P450"/>
    <property type="match status" value="1"/>
</dbReference>
<dbReference type="InterPro" id="IPR002401">
    <property type="entry name" value="Cyt_P450_E_grp-I"/>
</dbReference>
<evidence type="ECO:0000256" key="3">
    <source>
        <dbReference type="ARBA" id="ARBA00022723"/>
    </source>
</evidence>
<dbReference type="InterPro" id="IPR036396">
    <property type="entry name" value="Cyt_P450_sf"/>
</dbReference>
<organism evidence="8 9">
    <name type="scientific">Fodinicola feengrottensis</name>
    <dbReference type="NCBI Taxonomy" id="435914"/>
    <lineage>
        <taxon>Bacteria</taxon>
        <taxon>Bacillati</taxon>
        <taxon>Actinomycetota</taxon>
        <taxon>Actinomycetes</taxon>
        <taxon>Mycobacteriales</taxon>
        <taxon>Fodinicola</taxon>
    </lineage>
</organism>
<protein>
    <submittedName>
        <fullName evidence="8">Cytochrome P450</fullName>
    </submittedName>
</protein>
<dbReference type="CDD" id="cd11049">
    <property type="entry name" value="CYP170A1-like"/>
    <property type="match status" value="1"/>
</dbReference>
<evidence type="ECO:0000313" key="8">
    <source>
        <dbReference type="EMBL" id="GAA1715584.1"/>
    </source>
</evidence>
<dbReference type="SUPFAM" id="SSF48264">
    <property type="entry name" value="Cytochrome P450"/>
    <property type="match status" value="1"/>
</dbReference>
<keyword evidence="9" id="KW-1185">Reference proteome</keyword>
<keyword evidence="6 7" id="KW-0503">Monooxygenase</keyword>
<keyword evidence="2 7" id="KW-0349">Heme</keyword>
<evidence type="ECO:0000256" key="4">
    <source>
        <dbReference type="ARBA" id="ARBA00023002"/>
    </source>
</evidence>
<dbReference type="InterPro" id="IPR017972">
    <property type="entry name" value="Cyt_P450_CS"/>
</dbReference>
<comment type="caution">
    <text evidence="8">The sequence shown here is derived from an EMBL/GenBank/DDBJ whole genome shotgun (WGS) entry which is preliminary data.</text>
</comment>
<evidence type="ECO:0000256" key="2">
    <source>
        <dbReference type="ARBA" id="ARBA00022617"/>
    </source>
</evidence>
<gene>
    <name evidence="8" type="ORF">GCM10009765_75490</name>
</gene>
<name>A0ABP4V1F6_9ACTN</name>
<dbReference type="PANTHER" id="PTHR24291:SF50">
    <property type="entry name" value="BIFUNCTIONAL ALBAFLAVENONE MONOOXYGENASE_TERPENE SYNTHASE"/>
    <property type="match status" value="1"/>
</dbReference>
<accession>A0ABP4V1F6</accession>
<dbReference type="InterPro" id="IPR050196">
    <property type="entry name" value="Cytochrome_P450_Monoox"/>
</dbReference>
<dbReference type="RefSeq" id="WP_344314861.1">
    <property type="nucleotide sequence ID" value="NZ_BAAANY010000040.1"/>
</dbReference>
<evidence type="ECO:0000256" key="6">
    <source>
        <dbReference type="ARBA" id="ARBA00023033"/>
    </source>
</evidence>
<evidence type="ECO:0000313" key="9">
    <source>
        <dbReference type="Proteomes" id="UP001500618"/>
    </source>
</evidence>
<dbReference type="EMBL" id="BAAANY010000040">
    <property type="protein sequence ID" value="GAA1715584.1"/>
    <property type="molecule type" value="Genomic_DNA"/>
</dbReference>
<dbReference type="PRINTS" id="PR00385">
    <property type="entry name" value="P450"/>
</dbReference>
<evidence type="ECO:0000256" key="7">
    <source>
        <dbReference type="RuleBase" id="RU000461"/>
    </source>
</evidence>
<keyword evidence="3 7" id="KW-0479">Metal-binding</keyword>
<evidence type="ECO:0000256" key="1">
    <source>
        <dbReference type="ARBA" id="ARBA00010617"/>
    </source>
</evidence>
<sequence>MGESAATSAPVASGRVPLLGHGIQMLHHPLPFLQRQRDRGEVVKIFLGTRPAYVINSPELIHRVLVADADRFDRGRLFQKASALVGHGLATSDGPFHLRQRRIMQPAFGRLQVRTYATDMNAEVRRLVDSWKPGQVVNVSQDMGELALSVTATALFRAEIGKQAVQEVHRWLPVIVAGLLPRVVAPDGWERVPTPGNRRFTEARRRLRAIVEDVIESYRVSAGNQRDDLLSALLTARYDDTGEPMSAEQLRDEVITILMSGTETTASALSWMFHQLAENPEVERRMHAELDTVLAGRAVTHADIERLDYTGQVLRETLRRHSPLWFVMRRTTGPVDLAGVRIPVGSQVIYSLAALHRDPAVFAAPMVFDPDRWAPGRPVPDRQAFQPFSSGRHKCIGESFAWAEMTIAAATVAARWRLRPVPGRRIRERTLATLRPSTLLMIAEPRFATTAAPTTN</sequence>
<keyword evidence="5 7" id="KW-0408">Iron</keyword>
<proteinExistence type="inferred from homology"/>